<keyword evidence="3" id="KW-1003">Cell membrane</keyword>
<dbReference type="GO" id="GO:0008713">
    <property type="term" value="F:ADP-heptose-lipopolysaccharide heptosyltransferase activity"/>
    <property type="evidence" value="ECO:0007669"/>
    <property type="project" value="TreeGrafter"/>
</dbReference>
<dbReference type="EMBL" id="CABPRZ010000005">
    <property type="protein sequence ID" value="VVD89150.1"/>
    <property type="molecule type" value="Genomic_DNA"/>
</dbReference>
<dbReference type="GO" id="GO:0009244">
    <property type="term" value="P:lipopolysaccharide core region biosynthetic process"/>
    <property type="evidence" value="ECO:0007669"/>
    <property type="project" value="InterPro"/>
</dbReference>
<evidence type="ECO:0000256" key="2">
    <source>
        <dbReference type="ARBA" id="ARBA00004713"/>
    </source>
</evidence>
<proteinExistence type="inferred from homology"/>
<evidence type="ECO:0000256" key="3">
    <source>
        <dbReference type="ARBA" id="ARBA00022475"/>
    </source>
</evidence>
<dbReference type="AlphaFoldDB" id="A0A5E4TMN4"/>
<dbReference type="Gene3D" id="3.40.50.2000">
    <property type="entry name" value="Glycogen Phosphorylase B"/>
    <property type="match status" value="2"/>
</dbReference>
<evidence type="ECO:0000256" key="10">
    <source>
        <dbReference type="ARBA" id="ARBA00044041"/>
    </source>
</evidence>
<name>A0A5E4TMN4_9BURK</name>
<protein>
    <recommendedName>
        <fullName evidence="11">Lipopolysaccharide heptosyltransferase 1</fullName>
        <ecNumber evidence="10">2.4.99.23</ecNumber>
    </recommendedName>
    <alternativeName>
        <fullName evidence="12">ADP-heptose:lipopolysaccharide heptosyltransferase I</fullName>
    </alternativeName>
</protein>
<evidence type="ECO:0000256" key="1">
    <source>
        <dbReference type="ARBA" id="ARBA00004515"/>
    </source>
</evidence>
<keyword evidence="15" id="KW-1185">Reference proteome</keyword>
<dbReference type="EC" id="2.4.99.23" evidence="10"/>
<evidence type="ECO:0000256" key="12">
    <source>
        <dbReference type="ARBA" id="ARBA00044330"/>
    </source>
</evidence>
<accession>A0A5E4TMN4</accession>
<dbReference type="OrthoDB" id="9767552at2"/>
<evidence type="ECO:0000256" key="11">
    <source>
        <dbReference type="ARBA" id="ARBA00044190"/>
    </source>
</evidence>
<dbReference type="InterPro" id="IPR051199">
    <property type="entry name" value="LPS_LOS_Heptosyltrfase"/>
</dbReference>
<evidence type="ECO:0000256" key="7">
    <source>
        <dbReference type="ARBA" id="ARBA00022985"/>
    </source>
</evidence>
<keyword evidence="4" id="KW-0997">Cell inner membrane</keyword>
<dbReference type="InterPro" id="IPR011908">
    <property type="entry name" value="LipoPS_heptosylTferase-I"/>
</dbReference>
<evidence type="ECO:0000256" key="4">
    <source>
        <dbReference type="ARBA" id="ARBA00022519"/>
    </source>
</evidence>
<keyword evidence="7" id="KW-0448">Lipopolysaccharide biosynthesis</keyword>
<comment type="similarity">
    <text evidence="9">Belongs to the glycosyltransferase 9 family.</text>
</comment>
<evidence type="ECO:0000256" key="8">
    <source>
        <dbReference type="ARBA" id="ARBA00023136"/>
    </source>
</evidence>
<dbReference type="CDD" id="cd03789">
    <property type="entry name" value="GT9_LPS_heptosyltransferase"/>
    <property type="match status" value="1"/>
</dbReference>
<gene>
    <name evidence="14" type="ORF">PTE30175_01456</name>
</gene>
<dbReference type="GO" id="GO:0005886">
    <property type="term" value="C:plasma membrane"/>
    <property type="evidence" value="ECO:0007669"/>
    <property type="project" value="UniProtKB-SubCell"/>
</dbReference>
<dbReference type="PANTHER" id="PTHR30160">
    <property type="entry name" value="TETRAACYLDISACCHARIDE 4'-KINASE-RELATED"/>
    <property type="match status" value="1"/>
</dbReference>
<sequence length="327" mass="35749">MQVLIVKVSSLGDVVHNMPVVQDILRRHPDAQIDWVVEEGFVGLVKLVRGVRRVIPFALRRWRKKPLSAATWREIGEFRQALRTTPYDLVIDTQGLVKTGLIARTARGTVWGLGNRTEGASYEWPVRFLYQHMVRIAPHTHVVTRSRELVAGVLGCHVPASIDFGIDTDRADHSVCSAEPYVVFVHATSRDDKTWPEANWTALGRELLAQGLGIVLPWGSPAERSVSVRLAAALGEGAIVPPKLSLPQVVGLIDGGVATVGVDTGLVHIAAALNRPTVELYNFSTAWRTGGFWSPNIINLGDAAHKPTLPEVRDALRQLGVLHVALA</sequence>
<comment type="subcellular location">
    <subcellularLocation>
        <location evidence="1">Cell inner membrane</location>
        <topology evidence="1">Peripheral membrane protein</topology>
        <orientation evidence="1">Cytoplasmic side</orientation>
    </subcellularLocation>
</comment>
<evidence type="ECO:0000256" key="13">
    <source>
        <dbReference type="ARBA" id="ARBA00049201"/>
    </source>
</evidence>
<dbReference type="SUPFAM" id="SSF53756">
    <property type="entry name" value="UDP-Glycosyltransferase/glycogen phosphorylase"/>
    <property type="match status" value="1"/>
</dbReference>
<comment type="pathway">
    <text evidence="2">Bacterial outer membrane biogenesis; LPS core biosynthesis.</text>
</comment>
<evidence type="ECO:0000256" key="6">
    <source>
        <dbReference type="ARBA" id="ARBA00022679"/>
    </source>
</evidence>
<dbReference type="NCBIfam" id="TIGR02193">
    <property type="entry name" value="heptsyl_trn_I"/>
    <property type="match status" value="1"/>
</dbReference>
<dbReference type="Proteomes" id="UP000414233">
    <property type="component" value="Unassembled WGS sequence"/>
</dbReference>
<keyword evidence="5" id="KW-0328">Glycosyltransferase</keyword>
<dbReference type="Pfam" id="PF01075">
    <property type="entry name" value="Glyco_transf_9"/>
    <property type="match status" value="1"/>
</dbReference>
<evidence type="ECO:0000313" key="15">
    <source>
        <dbReference type="Proteomes" id="UP000414233"/>
    </source>
</evidence>
<keyword evidence="6 14" id="KW-0808">Transferase</keyword>
<organism evidence="14 15">
    <name type="scientific">Pandoraea terrae</name>
    <dbReference type="NCBI Taxonomy" id="1537710"/>
    <lineage>
        <taxon>Bacteria</taxon>
        <taxon>Pseudomonadati</taxon>
        <taxon>Pseudomonadota</taxon>
        <taxon>Betaproteobacteria</taxon>
        <taxon>Burkholderiales</taxon>
        <taxon>Burkholderiaceae</taxon>
        <taxon>Pandoraea</taxon>
    </lineage>
</organism>
<dbReference type="GO" id="GO:0005829">
    <property type="term" value="C:cytosol"/>
    <property type="evidence" value="ECO:0007669"/>
    <property type="project" value="TreeGrafter"/>
</dbReference>
<keyword evidence="8" id="KW-0472">Membrane</keyword>
<comment type="catalytic activity">
    <reaction evidence="13">
        <text>an alpha-Kdo-(2-&gt;4)-alpha-Kdo-(2-&gt;6)-lipid A + ADP-L-glycero-beta-D-manno-heptose = an L-alpha-D-Hep-(1-&gt;5)-[alpha-Kdo-(2-&gt;4)]-alpha-Kdo-(2-&gt;6)-lipid A + ADP + H(+)</text>
        <dbReference type="Rhea" id="RHEA:74067"/>
        <dbReference type="ChEBI" id="CHEBI:15378"/>
        <dbReference type="ChEBI" id="CHEBI:61506"/>
        <dbReference type="ChEBI" id="CHEBI:176431"/>
        <dbReference type="ChEBI" id="CHEBI:193068"/>
        <dbReference type="ChEBI" id="CHEBI:456216"/>
        <dbReference type="EC" id="2.4.99.23"/>
    </reaction>
</comment>
<dbReference type="InterPro" id="IPR002201">
    <property type="entry name" value="Glyco_trans_9"/>
</dbReference>
<evidence type="ECO:0000313" key="14">
    <source>
        <dbReference type="EMBL" id="VVD89150.1"/>
    </source>
</evidence>
<evidence type="ECO:0000256" key="9">
    <source>
        <dbReference type="ARBA" id="ARBA00043995"/>
    </source>
</evidence>
<reference evidence="14 15" key="1">
    <citation type="submission" date="2019-08" db="EMBL/GenBank/DDBJ databases">
        <authorList>
            <person name="Peeters C."/>
        </authorList>
    </citation>
    <scope>NUCLEOTIDE SEQUENCE [LARGE SCALE GENOMIC DNA]</scope>
    <source>
        <strain evidence="14 15">LMG 30175</strain>
    </source>
</reference>
<evidence type="ECO:0000256" key="5">
    <source>
        <dbReference type="ARBA" id="ARBA00022676"/>
    </source>
</evidence>
<dbReference type="RefSeq" id="WP_150696409.1">
    <property type="nucleotide sequence ID" value="NZ_CABPRZ010000005.1"/>
</dbReference>
<dbReference type="PANTHER" id="PTHR30160:SF19">
    <property type="entry name" value="LIPOPOLYSACCHARIDE HEPTOSYLTRANSFERASE 1"/>
    <property type="match status" value="1"/>
</dbReference>